<dbReference type="Gene3D" id="3.30.530.20">
    <property type="match status" value="1"/>
</dbReference>
<dbReference type="AlphaFoldDB" id="A0A934NAF0"/>
<dbReference type="RefSeq" id="WP_337312135.1">
    <property type="nucleotide sequence ID" value="NZ_JAEKNS010000107.1"/>
</dbReference>
<accession>A0A934NAF0</accession>
<dbReference type="EMBL" id="JAEKNS010000107">
    <property type="protein sequence ID" value="MBJ7595222.1"/>
    <property type="molecule type" value="Genomic_DNA"/>
</dbReference>
<reference evidence="1 2" key="1">
    <citation type="submission" date="2020-10" db="EMBL/GenBank/DDBJ databases">
        <title>Ca. Dormibacterota MAGs.</title>
        <authorList>
            <person name="Montgomery K."/>
        </authorList>
    </citation>
    <scope>NUCLEOTIDE SEQUENCE [LARGE SCALE GENOMIC DNA]</scope>
    <source>
        <strain evidence="1">SC8812_S17_18</strain>
    </source>
</reference>
<dbReference type="Proteomes" id="UP000606991">
    <property type="component" value="Unassembled WGS sequence"/>
</dbReference>
<organism evidence="1 2">
    <name type="scientific">Candidatus Aeolococcus gillhamiae</name>
    <dbReference type="NCBI Taxonomy" id="3127015"/>
    <lineage>
        <taxon>Bacteria</taxon>
        <taxon>Bacillati</taxon>
        <taxon>Candidatus Dormiibacterota</taxon>
        <taxon>Candidatus Dormibacteria</taxon>
        <taxon>Candidatus Aeolococcales</taxon>
        <taxon>Candidatus Aeolococcaceae</taxon>
        <taxon>Candidatus Aeolococcus</taxon>
    </lineage>
</organism>
<dbReference type="SUPFAM" id="SSF55961">
    <property type="entry name" value="Bet v1-like"/>
    <property type="match status" value="1"/>
</dbReference>
<evidence type="ECO:0000313" key="2">
    <source>
        <dbReference type="Proteomes" id="UP000606991"/>
    </source>
</evidence>
<dbReference type="InterPro" id="IPR019587">
    <property type="entry name" value="Polyketide_cyclase/dehydratase"/>
</dbReference>
<sequence>MRSLHVVSIARPPVVIFDHIADGSRNATWRPSVVEVSLHSGDLGAGTVWKQVIHGPGGRLADADYRVTRYEPHTAYGYEIIAGPIRGSALFTLTAAEDSETAVTAEMILKPRGAMRLLTGFVLRRLVDEMDSLDRLREVLNAAHHGTN</sequence>
<dbReference type="InterPro" id="IPR023393">
    <property type="entry name" value="START-like_dom_sf"/>
</dbReference>
<name>A0A934NAF0_9BACT</name>
<dbReference type="Pfam" id="PF10604">
    <property type="entry name" value="Polyketide_cyc2"/>
    <property type="match status" value="1"/>
</dbReference>
<evidence type="ECO:0000313" key="1">
    <source>
        <dbReference type="EMBL" id="MBJ7595222.1"/>
    </source>
</evidence>
<protein>
    <submittedName>
        <fullName evidence="1">SRPBCC family protein</fullName>
    </submittedName>
</protein>
<proteinExistence type="predicted"/>
<comment type="caution">
    <text evidence="1">The sequence shown here is derived from an EMBL/GenBank/DDBJ whole genome shotgun (WGS) entry which is preliminary data.</text>
</comment>
<gene>
    <name evidence="1" type="ORF">JF886_10250</name>
</gene>